<keyword evidence="1" id="KW-1133">Transmembrane helix</keyword>
<feature type="transmembrane region" description="Helical" evidence="1">
    <location>
        <begin position="203"/>
        <end position="224"/>
    </location>
</feature>
<dbReference type="Pfam" id="PF11139">
    <property type="entry name" value="SfLAP"/>
    <property type="match status" value="1"/>
</dbReference>
<organism evidence="2 3">
    <name type="scientific">Actinomycetospora flava</name>
    <dbReference type="NCBI Taxonomy" id="3129232"/>
    <lineage>
        <taxon>Bacteria</taxon>
        <taxon>Bacillati</taxon>
        <taxon>Actinomycetota</taxon>
        <taxon>Actinomycetes</taxon>
        <taxon>Pseudonocardiales</taxon>
        <taxon>Pseudonocardiaceae</taxon>
        <taxon>Actinomycetospora</taxon>
    </lineage>
</organism>
<dbReference type="RefSeq" id="WP_337706755.1">
    <property type="nucleotide sequence ID" value="NZ_JBBEGM010000017.1"/>
</dbReference>
<dbReference type="Proteomes" id="UP001369736">
    <property type="component" value="Unassembled WGS sequence"/>
</dbReference>
<dbReference type="EMBL" id="JBBEGM010000017">
    <property type="protein sequence ID" value="MEJ2865384.1"/>
    <property type="molecule type" value="Genomic_DNA"/>
</dbReference>
<dbReference type="InterPro" id="IPR021315">
    <property type="entry name" value="Gap/Sap"/>
</dbReference>
<name>A0ABU8MDK1_9PSEU</name>
<keyword evidence="1" id="KW-0472">Membrane</keyword>
<comment type="caution">
    <text evidence="2">The sequence shown here is derived from an EMBL/GenBank/DDBJ whole genome shotgun (WGS) entry which is preliminary data.</text>
</comment>
<evidence type="ECO:0000256" key="1">
    <source>
        <dbReference type="SAM" id="Phobius"/>
    </source>
</evidence>
<proteinExistence type="predicted"/>
<accession>A0ABU8MDK1</accession>
<feature type="transmembrane region" description="Helical" evidence="1">
    <location>
        <begin position="161"/>
        <end position="182"/>
    </location>
</feature>
<gene>
    <name evidence="2" type="ORF">WCD58_29795</name>
</gene>
<reference evidence="2 3" key="1">
    <citation type="submission" date="2024-03" db="EMBL/GenBank/DDBJ databases">
        <title>Actinomycetospora sp. OC33-EN07, a novel actinomycete isolated from wild orchid (Aerides multiflora).</title>
        <authorList>
            <person name="Suriyachadkun C."/>
        </authorList>
    </citation>
    <scope>NUCLEOTIDE SEQUENCE [LARGE SCALE GENOMIC DNA]</scope>
    <source>
        <strain evidence="2 3">OC33-EN07</strain>
    </source>
</reference>
<sequence length="225" mass="22832">MGPAVGAVLPLGIGVALSPIPIIAVVLMLATPRGRINGPAYVIGWVLGLAVAGTVVLAISASVGASDEQDRPAPWVSVLKLVLGIALVVLAVRQWRRRPRRDDEAALPGWMSSIDSFGPGKAIGLAVALSAVNPKNLLLVVAAATAIAQTGVSVGGQAVALAVFVVLGTLGPGLPLGAYYVLGNRSADLLDGLRRWMTTHNSAIMAVLLVVIGLKLVGDGLAALP</sequence>
<feature type="transmembrane region" description="Helical" evidence="1">
    <location>
        <begin position="42"/>
        <end position="61"/>
    </location>
</feature>
<evidence type="ECO:0000313" key="2">
    <source>
        <dbReference type="EMBL" id="MEJ2865384.1"/>
    </source>
</evidence>
<feature type="transmembrane region" description="Helical" evidence="1">
    <location>
        <begin position="73"/>
        <end position="92"/>
    </location>
</feature>
<evidence type="ECO:0000313" key="3">
    <source>
        <dbReference type="Proteomes" id="UP001369736"/>
    </source>
</evidence>
<feature type="transmembrane region" description="Helical" evidence="1">
    <location>
        <begin position="137"/>
        <end position="155"/>
    </location>
</feature>
<protein>
    <submittedName>
        <fullName evidence="2">GAP family protein</fullName>
    </submittedName>
</protein>
<feature type="transmembrane region" description="Helical" evidence="1">
    <location>
        <begin position="6"/>
        <end position="30"/>
    </location>
</feature>
<keyword evidence="1" id="KW-0812">Transmembrane</keyword>
<keyword evidence="3" id="KW-1185">Reference proteome</keyword>